<dbReference type="Proteomes" id="UP000032066">
    <property type="component" value="Unassembled WGS sequence"/>
</dbReference>
<feature type="compositionally biased region" description="Basic and acidic residues" evidence="1">
    <location>
        <begin position="45"/>
        <end position="64"/>
    </location>
</feature>
<reference evidence="2 3" key="1">
    <citation type="submission" date="2015-02" db="EMBL/GenBank/DDBJ databases">
        <title>Draft genome sequence of Kitasatospora griseola MF730-N6, a bafilomycin, terpentecin and satosporin producer.</title>
        <authorList>
            <person name="Arens J.C."/>
            <person name="Haltli B."/>
            <person name="Kerr R.G."/>
        </authorList>
    </citation>
    <scope>NUCLEOTIDE SEQUENCE [LARGE SCALE GENOMIC DNA]</scope>
    <source>
        <strain evidence="2 3">MF730-N6</strain>
    </source>
</reference>
<evidence type="ECO:0000256" key="1">
    <source>
        <dbReference type="SAM" id="MobiDB-lite"/>
    </source>
</evidence>
<comment type="caution">
    <text evidence="2">The sequence shown here is derived from an EMBL/GenBank/DDBJ whole genome shotgun (WGS) entry which is preliminary data.</text>
</comment>
<proteinExistence type="predicted"/>
<protein>
    <submittedName>
        <fullName evidence="2">Uncharacterized protein</fullName>
    </submittedName>
</protein>
<accession>A0A0D0PLP3</accession>
<dbReference type="EMBL" id="JXZB01000004">
    <property type="protein sequence ID" value="KIQ63459.1"/>
    <property type="molecule type" value="Genomic_DNA"/>
</dbReference>
<sequence>MPEPGPAPDDEEGWPAHIVEALLGLINPELLTVIQDPPAGSPDIRTGKEIWSLRRSGEERRAAQ</sequence>
<organism evidence="2 3">
    <name type="scientific">Kitasatospora griseola</name>
    <name type="common">Streptomyces griseolosporeus</name>
    <dbReference type="NCBI Taxonomy" id="2064"/>
    <lineage>
        <taxon>Bacteria</taxon>
        <taxon>Bacillati</taxon>
        <taxon>Actinomycetota</taxon>
        <taxon>Actinomycetes</taxon>
        <taxon>Kitasatosporales</taxon>
        <taxon>Streptomycetaceae</taxon>
        <taxon>Kitasatospora</taxon>
    </lineage>
</organism>
<feature type="region of interest" description="Disordered" evidence="1">
    <location>
        <begin position="34"/>
        <end position="64"/>
    </location>
</feature>
<dbReference type="PATRIC" id="fig|2064.6.peg.6971"/>
<dbReference type="AlphaFoldDB" id="A0A0D0PLP3"/>
<keyword evidence="3" id="KW-1185">Reference proteome</keyword>
<evidence type="ECO:0000313" key="3">
    <source>
        <dbReference type="Proteomes" id="UP000032066"/>
    </source>
</evidence>
<name>A0A0D0PLP3_KITGR</name>
<evidence type="ECO:0000313" key="2">
    <source>
        <dbReference type="EMBL" id="KIQ63459.1"/>
    </source>
</evidence>
<dbReference type="STRING" id="2064.TR51_32945"/>
<gene>
    <name evidence="2" type="ORF">TR51_32945</name>
</gene>
<dbReference type="RefSeq" id="WP_043915824.1">
    <property type="nucleotide sequence ID" value="NZ_JXZB01000004.1"/>
</dbReference>